<dbReference type="GeneID" id="22109787"/>
<keyword evidence="2" id="KW-1185">Reference proteome</keyword>
<proteinExistence type="predicted"/>
<dbReference type="Proteomes" id="UP000204140">
    <property type="component" value="Segment"/>
</dbReference>
<name>A0A076YQF6_9CAUD</name>
<reference evidence="1 2" key="1">
    <citation type="submission" date="2014-07" db="EMBL/GenBank/DDBJ databases">
        <title>Isolation and characterization of Rhizobium leguminosarum phages from western Canadian soils and complete genome sequences of rhizobiophages vB_RleS_L338C and vB_RleM_P10VF.</title>
        <authorList>
            <person name="Restrepo-Cordoba M."/>
            <person name="Halmillawewa A.P."/>
            <person name="Perry B."/>
            <person name="Hynes M.F."/>
            <person name="Yost C.K."/>
        </authorList>
    </citation>
    <scope>NUCLEOTIDE SEQUENCE [LARGE SCALE GENOMIC DNA]</scope>
</reference>
<dbReference type="RefSeq" id="YP_009099977.1">
    <property type="nucleotide sequence ID" value="NC_025429.1"/>
</dbReference>
<organism evidence="1 2">
    <name type="scientific">Rhizobium phage vB_RleM_P10VF</name>
    <dbReference type="NCBI Taxonomy" id="1527770"/>
    <lineage>
        <taxon>Viruses</taxon>
        <taxon>Duplodnaviria</taxon>
        <taxon>Heunggongvirae</taxon>
        <taxon>Uroviricota</taxon>
        <taxon>Caudoviricetes</taxon>
        <taxon>Pootjesviridae</taxon>
        <taxon>Innesvirus</taxon>
        <taxon>Innesvirus P10VF</taxon>
    </lineage>
</organism>
<dbReference type="OrthoDB" id="36244at10239"/>
<evidence type="ECO:0000313" key="1">
    <source>
        <dbReference type="EMBL" id="AIK68451.1"/>
    </source>
</evidence>
<dbReference type="EMBL" id="KM199770">
    <property type="protein sequence ID" value="AIK68451.1"/>
    <property type="molecule type" value="Genomic_DNA"/>
</dbReference>
<accession>A0A076YQF6</accession>
<gene>
    <name evidence="1" type="ORF">P10VF_238</name>
</gene>
<protein>
    <submittedName>
        <fullName evidence="1">Uncharacterized protein</fullName>
    </submittedName>
</protein>
<evidence type="ECO:0000313" key="2">
    <source>
        <dbReference type="Proteomes" id="UP000204140"/>
    </source>
</evidence>
<sequence length="170" mass="19514">MNYWKSLIGKFKKERKAELDNRDPVVDALTQKMRQTFSAVPQQVYILDDGYDRQILISSLSTHNIDVEGAFVSFNLFCNEKNAVFMTRTPYYIHAVSGNAVGTLSKDIKNGAKEVVRKGKENFIWTLKVVTEHQEHVLGKKLVIAKVLEIIGGYDRYGSAVYQDRQFWSF</sequence>
<dbReference type="KEGG" id="vg:22109787"/>